<organism evidence="1 2">
    <name type="scientific">Microbotryum silenes-dioicae</name>
    <dbReference type="NCBI Taxonomy" id="796604"/>
    <lineage>
        <taxon>Eukaryota</taxon>
        <taxon>Fungi</taxon>
        <taxon>Dikarya</taxon>
        <taxon>Basidiomycota</taxon>
        <taxon>Pucciniomycotina</taxon>
        <taxon>Microbotryomycetes</taxon>
        <taxon>Microbotryales</taxon>
        <taxon>Microbotryaceae</taxon>
        <taxon>Microbotryum</taxon>
    </lineage>
</organism>
<dbReference type="Proteomes" id="UP000249464">
    <property type="component" value="Unassembled WGS sequence"/>
</dbReference>
<name>A0A2X0PE56_9BASI</name>
<protein>
    <submittedName>
        <fullName evidence="1">BQ5605_C008g05048 protein</fullName>
    </submittedName>
</protein>
<accession>A0A2X0PE56</accession>
<gene>
    <name evidence="1" type="primary">BQ5605_C008g05048</name>
    <name evidence="1" type="ORF">BQ5605_C008G05048</name>
</gene>
<evidence type="ECO:0000313" key="1">
    <source>
        <dbReference type="EMBL" id="SGY79120.1"/>
    </source>
</evidence>
<proteinExistence type="predicted"/>
<reference evidence="1 2" key="1">
    <citation type="submission" date="2016-11" db="EMBL/GenBank/DDBJ databases">
        <authorList>
            <person name="Jaros S."/>
            <person name="Januszkiewicz K."/>
            <person name="Wedrychowicz H."/>
        </authorList>
    </citation>
    <scope>NUCLEOTIDE SEQUENCE [LARGE SCALE GENOMIC DNA]</scope>
</reference>
<sequence>MRSKIGDFPGFYLRASDWAFMGASKDERRIGIPTTARAAGTARSPKLARSPSYSVGHFQVVGALDSCEA</sequence>
<dbReference type="EMBL" id="FQNC01000048">
    <property type="protein sequence ID" value="SGY79120.1"/>
    <property type="molecule type" value="Genomic_DNA"/>
</dbReference>
<evidence type="ECO:0000313" key="2">
    <source>
        <dbReference type="Proteomes" id="UP000249464"/>
    </source>
</evidence>
<dbReference type="AlphaFoldDB" id="A0A2X0PE56"/>
<keyword evidence="2" id="KW-1185">Reference proteome</keyword>